<evidence type="ECO:0000256" key="6">
    <source>
        <dbReference type="ARBA" id="ARBA00023163"/>
    </source>
</evidence>
<evidence type="ECO:0000256" key="7">
    <source>
        <dbReference type="PIRSR" id="PIRSR602481-1"/>
    </source>
</evidence>
<keyword evidence="8" id="KW-0408">Iron</keyword>
<dbReference type="Gene3D" id="3.30.1490.190">
    <property type="match status" value="1"/>
</dbReference>
<evidence type="ECO:0000313" key="9">
    <source>
        <dbReference type="EMBL" id="HHI97229.1"/>
    </source>
</evidence>
<dbReference type="InterPro" id="IPR043135">
    <property type="entry name" value="Fur_C"/>
</dbReference>
<feature type="binding site" evidence="7">
    <location>
        <position position="104"/>
    </location>
    <ligand>
        <name>Zn(2+)</name>
        <dbReference type="ChEBI" id="CHEBI:29105"/>
    </ligand>
</feature>
<accession>A0A7V5U2K0</accession>
<dbReference type="AlphaFoldDB" id="A0A7V5U2K0"/>
<dbReference type="SUPFAM" id="SSF46785">
    <property type="entry name" value="Winged helix' DNA-binding domain"/>
    <property type="match status" value="1"/>
</dbReference>
<keyword evidence="3 7" id="KW-0862">Zinc</keyword>
<reference evidence="9" key="1">
    <citation type="journal article" date="2020" name="mSystems">
        <title>Genome- and Community-Level Interaction Insights into Carbon Utilization and Element Cycling Functions of Hydrothermarchaeota in Hydrothermal Sediment.</title>
        <authorList>
            <person name="Zhou Z."/>
            <person name="Liu Y."/>
            <person name="Xu W."/>
            <person name="Pan J."/>
            <person name="Luo Z.H."/>
            <person name="Li M."/>
        </authorList>
    </citation>
    <scope>NUCLEOTIDE SEQUENCE [LARGE SCALE GENOMIC DNA]</scope>
    <source>
        <strain evidence="9">HyVt-533</strain>
    </source>
</reference>
<keyword evidence="7" id="KW-0479">Metal-binding</keyword>
<comment type="caution">
    <text evidence="9">The sequence shown here is derived from an EMBL/GenBank/DDBJ whole genome shotgun (WGS) entry which is preliminary data.</text>
</comment>
<dbReference type="GO" id="GO:0045892">
    <property type="term" value="P:negative regulation of DNA-templated transcription"/>
    <property type="evidence" value="ECO:0007669"/>
    <property type="project" value="TreeGrafter"/>
</dbReference>
<dbReference type="InterPro" id="IPR036390">
    <property type="entry name" value="WH_DNA-bd_sf"/>
</dbReference>
<dbReference type="InterPro" id="IPR002481">
    <property type="entry name" value="FUR"/>
</dbReference>
<evidence type="ECO:0000256" key="1">
    <source>
        <dbReference type="ARBA" id="ARBA00007957"/>
    </source>
</evidence>
<dbReference type="InterPro" id="IPR036388">
    <property type="entry name" value="WH-like_DNA-bd_sf"/>
</dbReference>
<name>A0A7V5U2K0_9BACT</name>
<dbReference type="GO" id="GO:1900376">
    <property type="term" value="P:regulation of secondary metabolite biosynthetic process"/>
    <property type="evidence" value="ECO:0007669"/>
    <property type="project" value="TreeGrafter"/>
</dbReference>
<evidence type="ECO:0000256" key="3">
    <source>
        <dbReference type="ARBA" id="ARBA00022833"/>
    </source>
</evidence>
<feature type="binding site" evidence="7">
    <location>
        <position position="141"/>
    </location>
    <ligand>
        <name>Zn(2+)</name>
        <dbReference type="ChEBI" id="CHEBI:29105"/>
    </ligand>
</feature>
<dbReference type="Proteomes" id="UP000886101">
    <property type="component" value="Unassembled WGS sequence"/>
</dbReference>
<comment type="cofactor">
    <cofactor evidence="8">
        <name>Mn(2+)</name>
        <dbReference type="ChEBI" id="CHEBI:29035"/>
    </cofactor>
    <cofactor evidence="8">
        <name>Fe(2+)</name>
        <dbReference type="ChEBI" id="CHEBI:29033"/>
    </cofactor>
    <text evidence="8">Binds 1 Mn(2+) or Fe(2+) ion per subunit.</text>
</comment>
<gene>
    <name evidence="9" type="ORF">ENJ96_05190</name>
</gene>
<evidence type="ECO:0000256" key="2">
    <source>
        <dbReference type="ARBA" id="ARBA00022491"/>
    </source>
</evidence>
<dbReference type="PANTHER" id="PTHR33202">
    <property type="entry name" value="ZINC UPTAKE REGULATION PROTEIN"/>
    <property type="match status" value="1"/>
</dbReference>
<feature type="binding site" evidence="7">
    <location>
        <position position="101"/>
    </location>
    <ligand>
        <name>Zn(2+)</name>
        <dbReference type="ChEBI" id="CHEBI:29105"/>
    </ligand>
</feature>
<dbReference type="Pfam" id="PF01475">
    <property type="entry name" value="FUR"/>
    <property type="match status" value="1"/>
</dbReference>
<dbReference type="CDD" id="cd07153">
    <property type="entry name" value="Fur_like"/>
    <property type="match status" value="1"/>
</dbReference>
<evidence type="ECO:0000256" key="4">
    <source>
        <dbReference type="ARBA" id="ARBA00023015"/>
    </source>
</evidence>
<comment type="cofactor">
    <cofactor evidence="7">
        <name>Zn(2+)</name>
        <dbReference type="ChEBI" id="CHEBI:29105"/>
    </cofactor>
    <text evidence="7">Binds 1 zinc ion per subunit.</text>
</comment>
<dbReference type="GO" id="GO:0000976">
    <property type="term" value="F:transcription cis-regulatory region binding"/>
    <property type="evidence" value="ECO:0007669"/>
    <property type="project" value="TreeGrafter"/>
</dbReference>
<comment type="similarity">
    <text evidence="1">Belongs to the Fur family.</text>
</comment>
<keyword evidence="5" id="KW-0238">DNA-binding</keyword>
<keyword evidence="2" id="KW-0678">Repressor</keyword>
<evidence type="ECO:0000256" key="5">
    <source>
        <dbReference type="ARBA" id="ARBA00023125"/>
    </source>
</evidence>
<keyword evidence="6" id="KW-0804">Transcription</keyword>
<dbReference type="GO" id="GO:0003700">
    <property type="term" value="F:DNA-binding transcription factor activity"/>
    <property type="evidence" value="ECO:0007669"/>
    <property type="project" value="InterPro"/>
</dbReference>
<feature type="binding site" evidence="7">
    <location>
        <position position="144"/>
    </location>
    <ligand>
        <name>Zn(2+)</name>
        <dbReference type="ChEBI" id="CHEBI:29105"/>
    </ligand>
</feature>
<dbReference type="EMBL" id="DROK01000151">
    <property type="protein sequence ID" value="HHI97229.1"/>
    <property type="molecule type" value="Genomic_DNA"/>
</dbReference>
<proteinExistence type="inferred from homology"/>
<dbReference type="Gene3D" id="1.10.10.10">
    <property type="entry name" value="Winged helix-like DNA-binding domain superfamily/Winged helix DNA-binding domain"/>
    <property type="match status" value="1"/>
</dbReference>
<protein>
    <submittedName>
        <fullName evidence="9">Transcriptional repressor</fullName>
    </submittedName>
</protein>
<keyword evidence="4" id="KW-0805">Transcription regulation</keyword>
<dbReference type="GO" id="GO:0008270">
    <property type="term" value="F:zinc ion binding"/>
    <property type="evidence" value="ECO:0007669"/>
    <property type="project" value="TreeGrafter"/>
</dbReference>
<organism evidence="9">
    <name type="scientific">Thermodesulfatator atlanticus</name>
    <dbReference type="NCBI Taxonomy" id="501497"/>
    <lineage>
        <taxon>Bacteria</taxon>
        <taxon>Pseudomonadati</taxon>
        <taxon>Thermodesulfobacteriota</taxon>
        <taxon>Thermodesulfobacteria</taxon>
        <taxon>Thermodesulfobacteriales</taxon>
        <taxon>Thermodesulfatatoraceae</taxon>
        <taxon>Thermodesulfatator</taxon>
    </lineage>
</organism>
<feature type="binding site" evidence="8">
    <location>
        <position position="116"/>
    </location>
    <ligand>
        <name>Fe cation</name>
        <dbReference type="ChEBI" id="CHEBI:24875"/>
    </ligand>
</feature>
<dbReference type="PANTHER" id="PTHR33202:SF8">
    <property type="entry name" value="PEROXIDE-RESPONSIVE REPRESSOR PERR"/>
    <property type="match status" value="1"/>
</dbReference>
<sequence>MKEKSVSSDILAEFRKICEKHGIKLTYQRLEIYRVLLEADDHPSAEEIFLRVQERVPTISLDTVYRTLATFEKVGLIKKIYSLDDKARFDPNVSPHHHVVCSKCHRITDFSWPEIEKIPLPEELKEWGEIKERYLELRGLCKDCLQREKG</sequence>
<evidence type="ECO:0000256" key="8">
    <source>
        <dbReference type="PIRSR" id="PIRSR602481-2"/>
    </source>
</evidence>